<dbReference type="GO" id="GO:0005730">
    <property type="term" value="C:nucleolus"/>
    <property type="evidence" value="ECO:0007669"/>
    <property type="project" value="UniProtKB-SubCell"/>
</dbReference>
<keyword evidence="10" id="KW-1185">Reference proteome</keyword>
<evidence type="ECO:0000256" key="8">
    <source>
        <dbReference type="SAM" id="MobiDB-lite"/>
    </source>
</evidence>
<keyword evidence="3 6" id="KW-0690">Ribosome biogenesis</keyword>
<evidence type="ECO:0000256" key="2">
    <source>
        <dbReference type="ARBA" id="ARBA00009418"/>
    </source>
</evidence>
<feature type="coiled-coil region" evidence="7">
    <location>
        <begin position="93"/>
        <end position="126"/>
    </location>
</feature>
<dbReference type="Proteomes" id="UP000494040">
    <property type="component" value="Unassembled WGS sequence"/>
</dbReference>
<comment type="function">
    <text evidence="6">Component of the 90S pre-ribosome involved in the maturation of rRNAs. Required for early cleavages of the pre-RNAs in the 40S ribosomal subunit maturation pathway.</text>
</comment>
<accession>A0A8I6THV3</accession>
<dbReference type="AlphaFoldDB" id="A0A8I6THV3"/>
<comment type="similarity">
    <text evidence="2 6">Belongs to the RRP36 family.</text>
</comment>
<evidence type="ECO:0000256" key="4">
    <source>
        <dbReference type="ARBA" id="ARBA00022552"/>
    </source>
</evidence>
<keyword evidence="4 6" id="KW-0698">rRNA processing</keyword>
<keyword evidence="7" id="KW-0175">Coiled coil</keyword>
<proteinExistence type="inferred from homology"/>
<reference evidence="9" key="1">
    <citation type="submission" date="2022-01" db="UniProtKB">
        <authorList>
            <consortium name="EnsemblMetazoa"/>
        </authorList>
    </citation>
    <scope>IDENTIFICATION</scope>
</reference>
<evidence type="ECO:0000313" key="9">
    <source>
        <dbReference type="EnsemblMetazoa" id="XP_014261870.1"/>
    </source>
</evidence>
<organism evidence="9 10">
    <name type="scientific">Cimex lectularius</name>
    <name type="common">Bed bug</name>
    <name type="synonym">Acanthia lectularia</name>
    <dbReference type="NCBI Taxonomy" id="79782"/>
    <lineage>
        <taxon>Eukaryota</taxon>
        <taxon>Metazoa</taxon>
        <taxon>Ecdysozoa</taxon>
        <taxon>Arthropoda</taxon>
        <taxon>Hexapoda</taxon>
        <taxon>Insecta</taxon>
        <taxon>Pterygota</taxon>
        <taxon>Neoptera</taxon>
        <taxon>Paraneoptera</taxon>
        <taxon>Hemiptera</taxon>
        <taxon>Heteroptera</taxon>
        <taxon>Panheteroptera</taxon>
        <taxon>Cimicomorpha</taxon>
        <taxon>Cimicidae</taxon>
        <taxon>Cimex</taxon>
    </lineage>
</organism>
<comment type="subcellular location">
    <subcellularLocation>
        <location evidence="1 6">Nucleus</location>
        <location evidence="1 6">Nucleolus</location>
    </subcellularLocation>
</comment>
<sequence>MSRVGDENLSFEERLRTCAKTKKWKKPAEAGPFTARKANKKKPREESSKIRLRRSFASKIAPPKGRDPRFDSLCGEFNQADFKESYSFLKDVKQKEEQALKSQLRVEKDAERKEQIRSLLKKYKDRALEKERIEKKKQKEFEQSQKVKQALKEGKPARFRNKAEKQISDLVDKFEELKSKGKLEKYLKKKSKKLKKSDTFGKPNF</sequence>
<keyword evidence="6" id="KW-0687">Ribonucleoprotein</keyword>
<feature type="region of interest" description="Disordered" evidence="8">
    <location>
        <begin position="21"/>
        <end position="67"/>
    </location>
</feature>
<name>A0A8I6THV3_CIMLE</name>
<evidence type="ECO:0000256" key="3">
    <source>
        <dbReference type="ARBA" id="ARBA00022517"/>
    </source>
</evidence>
<evidence type="ECO:0000256" key="7">
    <source>
        <dbReference type="SAM" id="Coils"/>
    </source>
</evidence>
<evidence type="ECO:0000313" key="10">
    <source>
        <dbReference type="Proteomes" id="UP000494040"/>
    </source>
</evidence>
<dbReference type="GO" id="GO:0030686">
    <property type="term" value="C:90S preribosome"/>
    <property type="evidence" value="ECO:0007669"/>
    <property type="project" value="TreeGrafter"/>
</dbReference>
<dbReference type="PANTHER" id="PTHR21738">
    <property type="entry name" value="RIBOSOMAL RNA PROCESSING PROTEIN 36 HOMOLOG"/>
    <property type="match status" value="1"/>
</dbReference>
<gene>
    <name evidence="9" type="primary">106673974</name>
</gene>
<evidence type="ECO:0000256" key="1">
    <source>
        <dbReference type="ARBA" id="ARBA00004604"/>
    </source>
</evidence>
<dbReference type="Pfam" id="PF06102">
    <property type="entry name" value="RRP36"/>
    <property type="match status" value="1"/>
</dbReference>
<evidence type="ECO:0000256" key="6">
    <source>
        <dbReference type="RuleBase" id="RU368027"/>
    </source>
</evidence>
<dbReference type="GO" id="GO:0000462">
    <property type="term" value="P:maturation of SSU-rRNA from tricistronic rRNA transcript (SSU-rRNA, 5.8S rRNA, LSU-rRNA)"/>
    <property type="evidence" value="ECO:0007669"/>
    <property type="project" value="TreeGrafter"/>
</dbReference>
<dbReference type="KEGG" id="clec:106673974"/>
<evidence type="ECO:0000256" key="5">
    <source>
        <dbReference type="ARBA" id="ARBA00023242"/>
    </source>
</evidence>
<keyword evidence="5 6" id="KW-0539">Nucleus</keyword>
<dbReference type="PANTHER" id="PTHR21738:SF0">
    <property type="entry name" value="RIBOSOMAL RNA PROCESSING PROTEIN 36 HOMOLOG"/>
    <property type="match status" value="1"/>
</dbReference>
<dbReference type="EnsemblMetazoa" id="XM_014406384.1">
    <property type="protein sequence ID" value="XP_014261870.1"/>
    <property type="gene ID" value="LOC106673974"/>
</dbReference>
<comment type="subunit">
    <text evidence="6">Associates with 90S and pre-40S pre-ribosomal particles.</text>
</comment>
<dbReference type="OrthoDB" id="448446at2759"/>
<protein>
    <recommendedName>
        <fullName evidence="6">rRNA biogenesis protein RRP36</fullName>
    </recommendedName>
</protein>
<dbReference type="InterPro" id="IPR009292">
    <property type="entry name" value="RRP36"/>
</dbReference>